<keyword evidence="13" id="KW-1185">Reference proteome</keyword>
<evidence type="ECO:0000256" key="1">
    <source>
        <dbReference type="ARBA" id="ARBA00018672"/>
    </source>
</evidence>
<dbReference type="PROSITE" id="PS50110">
    <property type="entry name" value="RESPONSE_REGULATORY"/>
    <property type="match status" value="1"/>
</dbReference>
<dbReference type="InterPro" id="IPR001789">
    <property type="entry name" value="Sig_transdc_resp-reg_receiver"/>
</dbReference>
<feature type="domain" description="OmpR/PhoB-type" evidence="11">
    <location>
        <begin position="127"/>
        <end position="225"/>
    </location>
</feature>
<keyword evidence="4" id="KW-0805">Transcription regulation</keyword>
<sequence length="225" mass="24884">MRILLIEEFDSAPVPQALQCENIAFDMVPPPEEDEPFVFPEGVYDAAILTASDLSYSRSAKTRARLSLIREEGTQIPILIVLPHPSARDRARLLDAGADYVLAEPFVSDELAAVLRALARRSPAIKSEILTAGDLTFDRGRCTVKSRSGEIRLSGKETLLIDIFLSNPGQVVSRETIQARVWGSDSQSTYNSIEVYLTLLRRKLRSIGSEAQICAERGLGYYLAE</sequence>
<evidence type="ECO:0000256" key="7">
    <source>
        <dbReference type="ARBA" id="ARBA00024867"/>
    </source>
</evidence>
<protein>
    <recommendedName>
        <fullName evidence="1">Stage 0 sporulation protein A homolog</fullName>
    </recommendedName>
</protein>
<dbReference type="InterPro" id="IPR039420">
    <property type="entry name" value="WalR-like"/>
</dbReference>
<dbReference type="InterPro" id="IPR016032">
    <property type="entry name" value="Sig_transdc_resp-reg_C-effctor"/>
</dbReference>
<keyword evidence="6" id="KW-0804">Transcription</keyword>
<evidence type="ECO:0000259" key="10">
    <source>
        <dbReference type="PROSITE" id="PS50110"/>
    </source>
</evidence>
<dbReference type="Proteomes" id="UP000641741">
    <property type="component" value="Unassembled WGS sequence"/>
</dbReference>
<dbReference type="Gene3D" id="3.40.50.2300">
    <property type="match status" value="1"/>
</dbReference>
<dbReference type="PROSITE" id="PS51755">
    <property type="entry name" value="OMPR_PHOB"/>
    <property type="match status" value="1"/>
</dbReference>
<gene>
    <name evidence="12" type="ORF">H8S02_08195</name>
</gene>
<dbReference type="InterPro" id="IPR036388">
    <property type="entry name" value="WH-like_DNA-bd_sf"/>
</dbReference>
<dbReference type="PANTHER" id="PTHR48111">
    <property type="entry name" value="REGULATOR OF RPOS"/>
    <property type="match status" value="1"/>
</dbReference>
<keyword evidence="5 9" id="KW-0238">DNA-binding</keyword>
<reference evidence="12 13" key="1">
    <citation type="submission" date="2020-08" db="EMBL/GenBank/DDBJ databases">
        <title>Genome public.</title>
        <authorList>
            <person name="Liu C."/>
            <person name="Sun Q."/>
        </authorList>
    </citation>
    <scope>NUCLEOTIDE SEQUENCE [LARGE SCALE GENOMIC DNA]</scope>
    <source>
        <strain evidence="12 13">M2</strain>
    </source>
</reference>
<keyword evidence="2" id="KW-0597">Phosphoprotein</keyword>
<comment type="function">
    <text evidence="7">May play the central regulatory role in sporulation. It may be an element of the effector pathway responsible for the activation of sporulation genes in response to nutritional stress. Spo0A may act in concert with spo0H (a sigma factor) to control the expression of some genes that are critical to the sporulation process.</text>
</comment>
<comment type="caution">
    <text evidence="12">The sequence shown here is derived from an EMBL/GenBank/DDBJ whole genome shotgun (WGS) entry which is preliminary data.</text>
</comment>
<proteinExistence type="predicted"/>
<feature type="domain" description="Response regulatory" evidence="10">
    <location>
        <begin position="1"/>
        <end position="119"/>
    </location>
</feature>
<dbReference type="SUPFAM" id="SSF52172">
    <property type="entry name" value="CheY-like"/>
    <property type="match status" value="1"/>
</dbReference>
<dbReference type="SUPFAM" id="SSF46894">
    <property type="entry name" value="C-terminal effector domain of the bipartite response regulators"/>
    <property type="match status" value="1"/>
</dbReference>
<dbReference type="Pfam" id="PF00486">
    <property type="entry name" value="Trans_reg_C"/>
    <property type="match status" value="1"/>
</dbReference>
<dbReference type="SMART" id="SM00862">
    <property type="entry name" value="Trans_reg_C"/>
    <property type="match status" value="1"/>
</dbReference>
<dbReference type="InterPro" id="IPR011006">
    <property type="entry name" value="CheY-like_superfamily"/>
</dbReference>
<evidence type="ECO:0000256" key="8">
    <source>
        <dbReference type="PROSITE-ProRule" id="PRU00169"/>
    </source>
</evidence>
<dbReference type="CDD" id="cd00383">
    <property type="entry name" value="trans_reg_C"/>
    <property type="match status" value="1"/>
</dbReference>
<dbReference type="Gene3D" id="1.10.10.10">
    <property type="entry name" value="Winged helix-like DNA-binding domain superfamily/Winged helix DNA-binding domain"/>
    <property type="match status" value="1"/>
</dbReference>
<evidence type="ECO:0000313" key="12">
    <source>
        <dbReference type="EMBL" id="MBC5695924.1"/>
    </source>
</evidence>
<evidence type="ECO:0000259" key="11">
    <source>
        <dbReference type="PROSITE" id="PS51755"/>
    </source>
</evidence>
<keyword evidence="3" id="KW-0902">Two-component regulatory system</keyword>
<dbReference type="InterPro" id="IPR001867">
    <property type="entry name" value="OmpR/PhoB-type_DNA-bd"/>
</dbReference>
<evidence type="ECO:0000256" key="6">
    <source>
        <dbReference type="ARBA" id="ARBA00023163"/>
    </source>
</evidence>
<comment type="caution">
    <text evidence="8">Lacks conserved residue(s) required for the propagation of feature annotation.</text>
</comment>
<dbReference type="EMBL" id="JACOPK010000006">
    <property type="protein sequence ID" value="MBC5695924.1"/>
    <property type="molecule type" value="Genomic_DNA"/>
</dbReference>
<evidence type="ECO:0000313" key="13">
    <source>
        <dbReference type="Proteomes" id="UP000641741"/>
    </source>
</evidence>
<evidence type="ECO:0000256" key="3">
    <source>
        <dbReference type="ARBA" id="ARBA00023012"/>
    </source>
</evidence>
<accession>A0ABR7GNP6</accession>
<dbReference type="PANTHER" id="PTHR48111:SF1">
    <property type="entry name" value="TWO-COMPONENT RESPONSE REGULATOR ORR33"/>
    <property type="match status" value="1"/>
</dbReference>
<evidence type="ECO:0000256" key="5">
    <source>
        <dbReference type="ARBA" id="ARBA00023125"/>
    </source>
</evidence>
<evidence type="ECO:0000256" key="4">
    <source>
        <dbReference type="ARBA" id="ARBA00023015"/>
    </source>
</evidence>
<organism evidence="12 13">
    <name type="scientific">Agathobaculum hominis</name>
    <dbReference type="NCBI Taxonomy" id="2763014"/>
    <lineage>
        <taxon>Bacteria</taxon>
        <taxon>Bacillati</taxon>
        <taxon>Bacillota</taxon>
        <taxon>Clostridia</taxon>
        <taxon>Eubacteriales</taxon>
        <taxon>Butyricicoccaceae</taxon>
        <taxon>Agathobaculum</taxon>
    </lineage>
</organism>
<evidence type="ECO:0000256" key="2">
    <source>
        <dbReference type="ARBA" id="ARBA00022553"/>
    </source>
</evidence>
<feature type="DNA-binding region" description="OmpR/PhoB-type" evidence="9">
    <location>
        <begin position="127"/>
        <end position="225"/>
    </location>
</feature>
<name>A0ABR7GNP6_9FIRM</name>
<dbReference type="RefSeq" id="WP_186970112.1">
    <property type="nucleotide sequence ID" value="NZ_JACOPK010000006.1"/>
</dbReference>
<evidence type="ECO:0000256" key="9">
    <source>
        <dbReference type="PROSITE-ProRule" id="PRU01091"/>
    </source>
</evidence>